<dbReference type="Proteomes" id="UP001595897">
    <property type="component" value="Unassembled WGS sequence"/>
</dbReference>
<organism evidence="2 3">
    <name type="scientific">Glaciecola siphonariae</name>
    <dbReference type="NCBI Taxonomy" id="521012"/>
    <lineage>
        <taxon>Bacteria</taxon>
        <taxon>Pseudomonadati</taxon>
        <taxon>Pseudomonadota</taxon>
        <taxon>Gammaproteobacteria</taxon>
        <taxon>Alteromonadales</taxon>
        <taxon>Alteromonadaceae</taxon>
        <taxon>Glaciecola</taxon>
    </lineage>
</organism>
<keyword evidence="3" id="KW-1185">Reference proteome</keyword>
<comment type="caution">
    <text evidence="2">The sequence shown here is derived from an EMBL/GenBank/DDBJ whole genome shotgun (WGS) entry which is preliminary data.</text>
</comment>
<reference evidence="3" key="1">
    <citation type="journal article" date="2019" name="Int. J. Syst. Evol. Microbiol.">
        <title>The Global Catalogue of Microorganisms (GCM) 10K type strain sequencing project: providing services to taxonomists for standard genome sequencing and annotation.</title>
        <authorList>
            <consortium name="The Broad Institute Genomics Platform"/>
            <consortium name="The Broad Institute Genome Sequencing Center for Infectious Disease"/>
            <person name="Wu L."/>
            <person name="Ma J."/>
        </authorList>
    </citation>
    <scope>NUCLEOTIDE SEQUENCE [LARGE SCALE GENOMIC DNA]</scope>
    <source>
        <strain evidence="3">KACC 12507</strain>
    </source>
</reference>
<keyword evidence="1" id="KW-1133">Transmembrane helix</keyword>
<protein>
    <submittedName>
        <fullName evidence="2">Uncharacterized protein</fullName>
    </submittedName>
</protein>
<evidence type="ECO:0000313" key="2">
    <source>
        <dbReference type="EMBL" id="MFC4700434.1"/>
    </source>
</evidence>
<name>A0ABV9LWC1_9ALTE</name>
<keyword evidence="1" id="KW-0472">Membrane</keyword>
<evidence type="ECO:0000256" key="1">
    <source>
        <dbReference type="SAM" id="Phobius"/>
    </source>
</evidence>
<proteinExistence type="predicted"/>
<accession>A0ABV9LWC1</accession>
<keyword evidence="1" id="KW-0812">Transmembrane</keyword>
<gene>
    <name evidence="2" type="ORF">ACFO4O_09715</name>
</gene>
<dbReference type="EMBL" id="JBHSGU010000002">
    <property type="protein sequence ID" value="MFC4700434.1"/>
    <property type="molecule type" value="Genomic_DNA"/>
</dbReference>
<sequence length="50" mass="5389">MDELGFVFGIIGMSMGISAFVFATVTMKKLSNLESKLKALKVLSSDFKAS</sequence>
<dbReference type="RefSeq" id="WP_382407843.1">
    <property type="nucleotide sequence ID" value="NZ_JBHSGU010000002.1"/>
</dbReference>
<feature type="transmembrane region" description="Helical" evidence="1">
    <location>
        <begin position="6"/>
        <end position="27"/>
    </location>
</feature>
<evidence type="ECO:0000313" key="3">
    <source>
        <dbReference type="Proteomes" id="UP001595897"/>
    </source>
</evidence>